<dbReference type="Pfam" id="PF00128">
    <property type="entry name" value="Alpha-amylase"/>
    <property type="match status" value="1"/>
</dbReference>
<dbReference type="EC" id="3.2.1.1" evidence="4"/>
<evidence type="ECO:0000256" key="2">
    <source>
        <dbReference type="ARBA" id="ARBA00001913"/>
    </source>
</evidence>
<keyword evidence="7" id="KW-0378">Hydrolase</keyword>
<keyword evidence="13" id="KW-1015">Disulfide bond</keyword>
<dbReference type="InterPro" id="IPR006047">
    <property type="entry name" value="GH13_cat_dom"/>
</dbReference>
<feature type="binding site" evidence="14">
    <location>
        <position position="459"/>
    </location>
    <ligand>
        <name>substrate</name>
    </ligand>
</feature>
<dbReference type="GO" id="GO:0004556">
    <property type="term" value="F:alpha-amylase activity"/>
    <property type="evidence" value="ECO:0007669"/>
    <property type="project" value="UniProtKB-EC"/>
</dbReference>
<evidence type="ECO:0000256" key="7">
    <source>
        <dbReference type="ARBA" id="ARBA00022801"/>
    </source>
</evidence>
<dbReference type="PIRSF" id="PIRSF001024">
    <property type="entry name" value="Alph-amyl_fung"/>
    <property type="match status" value="1"/>
</dbReference>
<keyword evidence="9" id="KW-0119">Carbohydrate metabolism</keyword>
<feature type="domain" description="Glycosyl hydrolase family 13 catalytic" evidence="15">
    <location>
        <begin position="41"/>
        <end position="484"/>
    </location>
</feature>
<dbReference type="OrthoDB" id="1740265at2759"/>
<sequence>MFSRKPLANLTALLAVPFTLALGVGKFVALRFTLAGKSIYFVVIDRFARSGEQAVNTTPCDLPADWVNNTGGGFCGGTINGITKQLDYIQGMGFDCLWITPPVESQGFMGYDATNLFQINQHFGTQEDLVRLSSALHDRSMCLIVDIVLNHMRPLLVNGTVNLSSIVPFNEASYYNQRNRSANQTFAQYVASWPPPAFNPGEDNAQLRNVSQGEEATCGHTVADHTECSCFPGNSGPNCPSFRHADLSTGWLGVMGDLNQSNPYVREQLLSFVKGMVVNYSVDALRLDTAIYLDRDFLPMVQEAAGVEIIGEATVNNLTYQASLMRGPGRPGLAGLLNFPPFYKVPEGFCAYQIGGDFGDYSHQGTWFHEANLMGLGSVLSLQHSSRLFGDLELLGNFVDNHDEYGRLHHYCRHDTLRIRQALAFVMLWRGIPIVYYGTEQGLDGHQSRDNNLGQDALRESLWQTRYRTDTWQYRFLAQLNGIRKDLGISIGDAEVQGLTTTSLVFTRPGKDPSLHASKAEARRS</sequence>
<dbReference type="PANTHER" id="PTHR10357">
    <property type="entry name" value="ALPHA-AMYLASE FAMILY MEMBER"/>
    <property type="match status" value="1"/>
</dbReference>
<keyword evidence="8" id="KW-0106">Calcium</keyword>
<evidence type="ECO:0000256" key="5">
    <source>
        <dbReference type="ARBA" id="ARBA00022723"/>
    </source>
</evidence>
<dbReference type="GO" id="GO:0005975">
    <property type="term" value="P:carbohydrate metabolic process"/>
    <property type="evidence" value="ECO:0007669"/>
    <property type="project" value="InterPro"/>
</dbReference>
<evidence type="ECO:0000256" key="1">
    <source>
        <dbReference type="ARBA" id="ARBA00000548"/>
    </source>
</evidence>
<dbReference type="Gene3D" id="3.20.20.80">
    <property type="entry name" value="Glycosidases"/>
    <property type="match status" value="2"/>
</dbReference>
<name>A0A812K4X5_9DINO</name>
<feature type="disulfide bond" evidence="13">
    <location>
        <begin position="60"/>
        <end position="75"/>
    </location>
</feature>
<dbReference type="EMBL" id="CAJNDS010000544">
    <property type="protein sequence ID" value="CAE7216910.1"/>
    <property type="molecule type" value="Genomic_DNA"/>
</dbReference>
<evidence type="ECO:0000256" key="6">
    <source>
        <dbReference type="ARBA" id="ARBA00022729"/>
    </source>
</evidence>
<evidence type="ECO:0000259" key="15">
    <source>
        <dbReference type="SMART" id="SM00642"/>
    </source>
</evidence>
<protein>
    <recommendedName>
        <fullName evidence="4">alpha-amylase</fullName>
        <ecNumber evidence="4">3.2.1.1</ecNumber>
    </recommendedName>
</protein>
<feature type="site" description="Transition state stabilizer" evidence="12">
    <location>
        <position position="403"/>
    </location>
</feature>
<keyword evidence="17" id="KW-1185">Reference proteome</keyword>
<comment type="catalytic activity">
    <reaction evidence="1">
        <text>Endohydrolysis of (1-&gt;4)-alpha-D-glucosidic linkages in polysaccharides containing three or more (1-&gt;4)-alpha-linked D-glucose units.</text>
        <dbReference type="EC" id="3.2.1.1"/>
    </reaction>
</comment>
<evidence type="ECO:0000313" key="17">
    <source>
        <dbReference type="Proteomes" id="UP000604046"/>
    </source>
</evidence>
<keyword evidence="5" id="KW-0479">Metal-binding</keyword>
<dbReference type="InterPro" id="IPR017853">
    <property type="entry name" value="GH"/>
</dbReference>
<evidence type="ECO:0000256" key="10">
    <source>
        <dbReference type="ARBA" id="ARBA00023295"/>
    </source>
</evidence>
<feature type="binding site" evidence="14">
    <location>
        <position position="403"/>
    </location>
    <ligand>
        <name>substrate</name>
    </ligand>
</feature>
<dbReference type="SUPFAM" id="SSF51445">
    <property type="entry name" value="(Trans)glycosidases"/>
    <property type="match status" value="1"/>
</dbReference>
<feature type="active site" description="Proton donor" evidence="11">
    <location>
        <position position="312"/>
    </location>
</feature>
<evidence type="ECO:0000256" key="4">
    <source>
        <dbReference type="ARBA" id="ARBA00012595"/>
    </source>
</evidence>
<keyword evidence="10" id="KW-0326">Glycosidase</keyword>
<organism evidence="16 17">
    <name type="scientific">Symbiodinium natans</name>
    <dbReference type="NCBI Taxonomy" id="878477"/>
    <lineage>
        <taxon>Eukaryota</taxon>
        <taxon>Sar</taxon>
        <taxon>Alveolata</taxon>
        <taxon>Dinophyceae</taxon>
        <taxon>Suessiales</taxon>
        <taxon>Symbiodiniaceae</taxon>
        <taxon>Symbiodinium</taxon>
    </lineage>
</organism>
<comment type="similarity">
    <text evidence="3">Belongs to the glycosyl hydrolase 13 family.</text>
</comment>
<evidence type="ECO:0000256" key="11">
    <source>
        <dbReference type="PIRSR" id="PIRSR001024-1"/>
    </source>
</evidence>
<evidence type="ECO:0000256" key="14">
    <source>
        <dbReference type="PIRSR" id="PIRSR001024-5"/>
    </source>
</evidence>
<dbReference type="SMART" id="SM00642">
    <property type="entry name" value="Aamy"/>
    <property type="match status" value="1"/>
</dbReference>
<dbReference type="Proteomes" id="UP000604046">
    <property type="component" value="Unassembled WGS sequence"/>
</dbReference>
<reference evidence="16" key="1">
    <citation type="submission" date="2021-02" db="EMBL/GenBank/DDBJ databases">
        <authorList>
            <person name="Dougan E. K."/>
            <person name="Rhodes N."/>
            <person name="Thang M."/>
            <person name="Chan C."/>
        </authorList>
    </citation>
    <scope>NUCLEOTIDE SEQUENCE</scope>
</reference>
<gene>
    <name evidence="16" type="primary">SWA2</name>
    <name evidence="16" type="ORF">SNAT2548_LOCUS7681</name>
</gene>
<feature type="binding site" evidence="14">
    <location>
        <position position="286"/>
    </location>
    <ligand>
        <name>substrate</name>
    </ligand>
</feature>
<proteinExistence type="inferred from homology"/>
<keyword evidence="6" id="KW-0732">Signal</keyword>
<evidence type="ECO:0000256" key="3">
    <source>
        <dbReference type="ARBA" id="ARBA00008061"/>
    </source>
</evidence>
<feature type="active site" description="Nucleophile" evidence="11">
    <location>
        <position position="288"/>
    </location>
</feature>
<dbReference type="InterPro" id="IPR013777">
    <property type="entry name" value="A-amylase-like"/>
</dbReference>
<evidence type="ECO:0000256" key="8">
    <source>
        <dbReference type="ARBA" id="ARBA00022837"/>
    </source>
</evidence>
<evidence type="ECO:0000256" key="9">
    <source>
        <dbReference type="ARBA" id="ARBA00023277"/>
    </source>
</evidence>
<dbReference type="AlphaFoldDB" id="A0A812K4X5"/>
<evidence type="ECO:0000256" key="13">
    <source>
        <dbReference type="PIRSR" id="PIRSR001024-4"/>
    </source>
</evidence>
<comment type="cofactor">
    <cofactor evidence="2">
        <name>Ca(2+)</name>
        <dbReference type="ChEBI" id="CHEBI:29108"/>
    </cofactor>
</comment>
<accession>A0A812K4X5</accession>
<dbReference type="GO" id="GO:0005509">
    <property type="term" value="F:calcium ion binding"/>
    <property type="evidence" value="ECO:0007669"/>
    <property type="project" value="InterPro"/>
</dbReference>
<comment type="caution">
    <text evidence="16">The sequence shown here is derived from an EMBL/GenBank/DDBJ whole genome shotgun (WGS) entry which is preliminary data.</text>
</comment>
<dbReference type="PANTHER" id="PTHR10357:SF215">
    <property type="entry name" value="ALPHA-AMYLASE 1"/>
    <property type="match status" value="1"/>
</dbReference>
<evidence type="ECO:0000256" key="12">
    <source>
        <dbReference type="PIRSR" id="PIRSR001024-2"/>
    </source>
</evidence>
<feature type="binding site" evidence="14">
    <location>
        <position position="151"/>
    </location>
    <ligand>
        <name>substrate</name>
    </ligand>
</feature>
<evidence type="ECO:0000313" key="16">
    <source>
        <dbReference type="EMBL" id="CAE7216910.1"/>
    </source>
</evidence>